<proteinExistence type="predicted"/>
<feature type="region of interest" description="Disordered" evidence="1">
    <location>
        <begin position="133"/>
        <end position="198"/>
    </location>
</feature>
<sequence length="240" mass="25940">MQLKEELTLIKRENKTIQEYLYTVKSLGDEIALIDHSISDDDLTLYILNGLGPDFREIAAPIRAREKSLTFEELHDLLMGHEAYLRRLEAATQQLVATTNFSSRSGSNRSGDLANLSVHSEYDGTDEVVIGDGSETPFSTSPVAPLGNPSAMSPSPIASLHMPKPPPMRMDGASASASPSAREVVKEEQPQKESMRVDEGMDHGGGGGGGCRYGCCFGHGYGCKRCCSYAGEAPKVESRN</sequence>
<comment type="caution">
    <text evidence="2">The sequence shown here is derived from an EMBL/GenBank/DDBJ whole genome shotgun (WGS) entry which is preliminary data.</text>
</comment>
<dbReference type="PANTHER" id="PTHR47481">
    <property type="match status" value="1"/>
</dbReference>
<gene>
    <name evidence="2" type="ORF">HHK36_002187</name>
</gene>
<dbReference type="EMBL" id="JABCRI010000001">
    <property type="protein sequence ID" value="KAF8414188.1"/>
    <property type="molecule type" value="Genomic_DNA"/>
</dbReference>
<accession>A0A834ZZE6</accession>
<dbReference type="Proteomes" id="UP000655225">
    <property type="component" value="Unassembled WGS sequence"/>
</dbReference>
<dbReference type="Pfam" id="PF14223">
    <property type="entry name" value="Retrotran_gag_2"/>
    <property type="match status" value="1"/>
</dbReference>
<dbReference type="PANTHER" id="PTHR47481:SF9">
    <property type="entry name" value="RETROTRANSPOSON GAG DOMAIN-CONTAINING PROTEIN"/>
    <property type="match status" value="1"/>
</dbReference>
<evidence type="ECO:0000313" key="3">
    <source>
        <dbReference type="Proteomes" id="UP000655225"/>
    </source>
</evidence>
<feature type="compositionally biased region" description="Basic and acidic residues" evidence="1">
    <location>
        <begin position="183"/>
        <end position="198"/>
    </location>
</feature>
<keyword evidence="3" id="KW-1185">Reference proteome</keyword>
<protein>
    <submittedName>
        <fullName evidence="2">Uncharacterized protein</fullName>
    </submittedName>
</protein>
<evidence type="ECO:0000313" key="2">
    <source>
        <dbReference type="EMBL" id="KAF8414188.1"/>
    </source>
</evidence>
<dbReference type="OrthoDB" id="1752352at2759"/>
<dbReference type="OMA" id="STANHAW"/>
<dbReference type="AlphaFoldDB" id="A0A834ZZE6"/>
<reference evidence="2 3" key="1">
    <citation type="submission" date="2020-04" db="EMBL/GenBank/DDBJ databases">
        <title>Plant Genome Project.</title>
        <authorList>
            <person name="Zhang R.-G."/>
        </authorList>
    </citation>
    <scope>NUCLEOTIDE SEQUENCE [LARGE SCALE GENOMIC DNA]</scope>
    <source>
        <strain evidence="2">YNK0</strain>
        <tissue evidence="2">Leaf</tissue>
    </source>
</reference>
<organism evidence="2 3">
    <name type="scientific">Tetracentron sinense</name>
    <name type="common">Spur-leaf</name>
    <dbReference type="NCBI Taxonomy" id="13715"/>
    <lineage>
        <taxon>Eukaryota</taxon>
        <taxon>Viridiplantae</taxon>
        <taxon>Streptophyta</taxon>
        <taxon>Embryophyta</taxon>
        <taxon>Tracheophyta</taxon>
        <taxon>Spermatophyta</taxon>
        <taxon>Magnoliopsida</taxon>
        <taxon>Trochodendrales</taxon>
        <taxon>Trochodendraceae</taxon>
        <taxon>Tetracentron</taxon>
    </lineage>
</organism>
<evidence type="ECO:0000256" key="1">
    <source>
        <dbReference type="SAM" id="MobiDB-lite"/>
    </source>
</evidence>
<name>A0A834ZZE6_TETSI</name>